<dbReference type="RefSeq" id="WP_129694441.1">
    <property type="nucleotide sequence ID" value="NZ_CP143577.1"/>
</dbReference>
<accession>A0ABZ2AMY0</accession>
<evidence type="ECO:0000313" key="2">
    <source>
        <dbReference type="Proteomes" id="UP001432074"/>
    </source>
</evidence>
<name>A0ABZ2AMY0_MYCAR</name>
<dbReference type="Proteomes" id="UP001432074">
    <property type="component" value="Chromosome"/>
</dbReference>
<dbReference type="EMBL" id="CP143577">
    <property type="protein sequence ID" value="WVN22074.1"/>
    <property type="molecule type" value="Genomic_DNA"/>
</dbReference>
<evidence type="ECO:0000313" key="1">
    <source>
        <dbReference type="EMBL" id="WVN22074.1"/>
    </source>
</evidence>
<gene>
    <name evidence="1" type="ORF">V2E25_00515</name>
</gene>
<reference evidence="1" key="1">
    <citation type="submission" date="2024-01" db="EMBL/GenBank/DDBJ databases">
        <title>Complete genome sequence of Mycoplasma arginini type strain G 230.</title>
        <authorList>
            <person name="Spergser J."/>
        </authorList>
    </citation>
    <scope>NUCLEOTIDE SEQUENCE</scope>
    <source>
        <strain evidence="1">NCTC 10129</strain>
    </source>
</reference>
<dbReference type="InterPro" id="IPR024524">
    <property type="entry name" value="DUF3800"/>
</dbReference>
<keyword evidence="2" id="KW-1185">Reference proteome</keyword>
<organism evidence="1 2">
    <name type="scientific">Mycoplasmopsis arginini</name>
    <name type="common">Mycoplasma arginini</name>
    <dbReference type="NCBI Taxonomy" id="2094"/>
    <lineage>
        <taxon>Bacteria</taxon>
        <taxon>Bacillati</taxon>
        <taxon>Mycoplasmatota</taxon>
        <taxon>Mycoplasmoidales</taxon>
        <taxon>Metamycoplasmataceae</taxon>
        <taxon>Mycoplasmopsis</taxon>
    </lineage>
</organism>
<sequence length="125" mass="14655">MIEVNDKKYFDNELSITKRLSEFDDDYESKLDIIFLDSKTSREIQISDVICGFVARLYNFLSHNAEKAIFTFIKGLNKNCEAFKTLKTFADLMSLSDNVSHMMFKKTNPLFIENRFALFIKLLEE</sequence>
<dbReference type="Pfam" id="PF12686">
    <property type="entry name" value="DUF3800"/>
    <property type="match status" value="1"/>
</dbReference>
<proteinExistence type="predicted"/>
<protein>
    <submittedName>
        <fullName evidence="1">DUF3800 domain-containing protein</fullName>
    </submittedName>
</protein>